<dbReference type="OrthoDB" id="5573966at2"/>
<evidence type="ECO:0000313" key="3">
    <source>
        <dbReference type="Proteomes" id="UP000217182"/>
    </source>
</evidence>
<dbReference type="Proteomes" id="UP000217182">
    <property type="component" value="Chromosome"/>
</dbReference>
<keyword evidence="1" id="KW-0732">Signal</keyword>
<evidence type="ECO:0000256" key="1">
    <source>
        <dbReference type="SAM" id="SignalP"/>
    </source>
</evidence>
<dbReference type="PROSITE" id="PS51257">
    <property type="entry name" value="PROKAR_LIPOPROTEIN"/>
    <property type="match status" value="1"/>
</dbReference>
<keyword evidence="3" id="KW-1185">Reference proteome</keyword>
<dbReference type="KEGG" id="gqu:AWC35_03125"/>
<sequence length="168" mass="16838">MKKAYTQLSLLLAGVALAGCVSTPTAPSVMAMPGSSKSYEQFRLDDATCRNAAYNTLGGAADASNNQGLATVAAGTAIGTAAGALLGSAGGPRGTANGAAIGAAGGLLAGTAVANGNGGYSQGSLQDQYDVIYIQCMYAKGNKVPQSYTWDERTEQDAAPEVPPDYHP</sequence>
<reference evidence="2 3" key="1">
    <citation type="submission" date="2016-01" db="EMBL/GenBank/DDBJ databases">
        <authorList>
            <person name="Oliw E.H."/>
        </authorList>
    </citation>
    <scope>NUCLEOTIDE SEQUENCE [LARGE SCALE GENOMIC DNA]</scope>
    <source>
        <strain evidence="2 3">FRB97</strain>
    </source>
</reference>
<feature type="signal peptide" evidence="1">
    <location>
        <begin position="1"/>
        <end position="18"/>
    </location>
</feature>
<evidence type="ECO:0000313" key="2">
    <source>
        <dbReference type="EMBL" id="ATA22308.1"/>
    </source>
</evidence>
<accession>A0A250B7T4</accession>
<feature type="chain" id="PRO_5013372515" description="Glycine zipper family protein" evidence="1">
    <location>
        <begin position="19"/>
        <end position="168"/>
    </location>
</feature>
<dbReference type="AlphaFoldDB" id="A0A250B7T4"/>
<gene>
    <name evidence="2" type="ORF">AWC35_03125</name>
</gene>
<protein>
    <recommendedName>
        <fullName evidence="4">Glycine zipper family protein</fullName>
    </recommendedName>
</protein>
<organism evidence="2 3">
    <name type="scientific">Gibbsiella quercinecans</name>
    <dbReference type="NCBI Taxonomy" id="929813"/>
    <lineage>
        <taxon>Bacteria</taxon>
        <taxon>Pseudomonadati</taxon>
        <taxon>Pseudomonadota</taxon>
        <taxon>Gammaproteobacteria</taxon>
        <taxon>Enterobacterales</taxon>
        <taxon>Yersiniaceae</taxon>
        <taxon>Gibbsiella</taxon>
    </lineage>
</organism>
<dbReference type="EMBL" id="CP014136">
    <property type="protein sequence ID" value="ATA22308.1"/>
    <property type="molecule type" value="Genomic_DNA"/>
</dbReference>
<name>A0A250B7T4_9GAMM</name>
<evidence type="ECO:0008006" key="4">
    <source>
        <dbReference type="Google" id="ProtNLM"/>
    </source>
</evidence>
<dbReference type="RefSeq" id="WP_095848889.1">
    <property type="nucleotide sequence ID" value="NZ_CP014136.1"/>
</dbReference>
<proteinExistence type="predicted"/>